<evidence type="ECO:0000313" key="3">
    <source>
        <dbReference type="Proteomes" id="UP000282323"/>
    </source>
</evidence>
<name>A0A3N6MZM5_NATCH</name>
<keyword evidence="1" id="KW-0812">Transmembrane</keyword>
<proteinExistence type="predicted"/>
<reference evidence="2 3" key="1">
    <citation type="submission" date="2018-10" db="EMBL/GenBank/DDBJ databases">
        <title>Natrarchaeobius chitinivorans gen. nov., sp. nov., and Natrarchaeobius haloalkaliphilus sp. nov., alkaliphilic, chitin-utilizing haloarchaea from hypersaline alkaline lakes.</title>
        <authorList>
            <person name="Sorokin D.Y."/>
            <person name="Elcheninov A.G."/>
            <person name="Kostrikina N.A."/>
            <person name="Bale N.J."/>
            <person name="Sinninghe Damste J.S."/>
            <person name="Khijniak T.V."/>
            <person name="Kublanov I.V."/>
            <person name="Toshchakov S.V."/>
        </authorList>
    </citation>
    <scope>NUCLEOTIDE SEQUENCE [LARGE SCALE GENOMIC DNA]</scope>
    <source>
        <strain evidence="2 3">AArcht4T</strain>
    </source>
</reference>
<dbReference type="Proteomes" id="UP000282323">
    <property type="component" value="Unassembled WGS sequence"/>
</dbReference>
<dbReference type="EMBL" id="REGA01000021">
    <property type="protein sequence ID" value="RQG91052.1"/>
    <property type="molecule type" value="Genomic_DNA"/>
</dbReference>
<sequence length="99" mass="10210">MHVLYGLAMVWLGCAIAVDGFLSGAPSWRFGLSRVGVAGILLAIGGVIYATGALTRSMPLPGDDGDGPLSSAWLWYGGVALMTAAAVIRTLGVIDSLRF</sequence>
<keyword evidence="1" id="KW-1133">Transmembrane helix</keyword>
<feature type="transmembrane region" description="Helical" evidence="1">
    <location>
        <begin position="6"/>
        <end position="23"/>
    </location>
</feature>
<protein>
    <submittedName>
        <fullName evidence="2">Uncharacterized protein</fullName>
    </submittedName>
</protein>
<organism evidence="2 3">
    <name type="scientific">Natrarchaeobius chitinivorans</name>
    <dbReference type="NCBI Taxonomy" id="1679083"/>
    <lineage>
        <taxon>Archaea</taxon>
        <taxon>Methanobacteriati</taxon>
        <taxon>Methanobacteriota</taxon>
        <taxon>Stenosarchaea group</taxon>
        <taxon>Halobacteria</taxon>
        <taxon>Halobacteriales</taxon>
        <taxon>Natrialbaceae</taxon>
        <taxon>Natrarchaeobius</taxon>
    </lineage>
</organism>
<keyword evidence="1" id="KW-0472">Membrane</keyword>
<accession>A0A3N6MZM5</accession>
<evidence type="ECO:0000313" key="2">
    <source>
        <dbReference type="EMBL" id="RQG91052.1"/>
    </source>
</evidence>
<feature type="transmembrane region" description="Helical" evidence="1">
    <location>
        <begin position="74"/>
        <end position="94"/>
    </location>
</feature>
<gene>
    <name evidence="2" type="ORF">EA473_19105</name>
</gene>
<evidence type="ECO:0000256" key="1">
    <source>
        <dbReference type="SAM" id="Phobius"/>
    </source>
</evidence>
<comment type="caution">
    <text evidence="2">The sequence shown here is derived from an EMBL/GenBank/DDBJ whole genome shotgun (WGS) entry which is preliminary data.</text>
</comment>
<feature type="transmembrane region" description="Helical" evidence="1">
    <location>
        <begin position="35"/>
        <end position="54"/>
    </location>
</feature>
<keyword evidence="3" id="KW-1185">Reference proteome</keyword>
<dbReference type="AlphaFoldDB" id="A0A3N6MZM5"/>